<name>A0A6M3ZR46_9BURK</name>
<dbReference type="PANTHER" id="PTHR30024">
    <property type="entry name" value="ALIPHATIC SULFONATES-BINDING PROTEIN-RELATED"/>
    <property type="match status" value="1"/>
</dbReference>
<evidence type="ECO:0000313" key="2">
    <source>
        <dbReference type="EMBL" id="QJQ01094.1"/>
    </source>
</evidence>
<evidence type="ECO:0000313" key="3">
    <source>
        <dbReference type="Proteomes" id="UP000501648"/>
    </source>
</evidence>
<gene>
    <name evidence="2" type="ORF">C798_12865</name>
</gene>
<dbReference type="EMBL" id="CP008956">
    <property type="protein sequence ID" value="QJQ01094.1"/>
    <property type="molecule type" value="Genomic_DNA"/>
</dbReference>
<organism evidence="2 3">
    <name type="scientific">Herbaspirillum rubrisubalbicans Os34</name>
    <dbReference type="NCBI Taxonomy" id="1235827"/>
    <lineage>
        <taxon>Bacteria</taxon>
        <taxon>Pseudomonadati</taxon>
        <taxon>Pseudomonadota</taxon>
        <taxon>Betaproteobacteria</taxon>
        <taxon>Burkholderiales</taxon>
        <taxon>Oxalobacteraceae</taxon>
        <taxon>Herbaspirillum</taxon>
    </lineage>
</organism>
<sequence length="363" mass="39666">MSSWLATPQRTVLRLLSIVFFTLGIQGAASAAELQVIRIASPDLSAGPKPFAGTSTVSLAHIRGALEQEFAKDGIKIEWSFFKGAGPAVNEALANRQIDFAYLGDLASIIGRAGGVQTRLLLAVRGSNTYLGVPPDSSIATLKDLKGKRVALFRGTGDELAFVRALAEAGLTERDMQIINLDWTAARAALASRQVDAAWQSAGLLILRDRGQIKVPFSTKLAKSRQVTTQSGLIGTQEFITAHADLTQRLINVLVAQAQWASEPAHREQWQKLFSEQGGLPLALVQGEYQDDDLRFRFNPRLDEFVATSYGDSVAKAKSFGLIRRDFDVRAWLAPQFVEQAIAAQHSQDYWPSYDARGVAIKR</sequence>
<dbReference type="Proteomes" id="UP000501648">
    <property type="component" value="Chromosome"/>
</dbReference>
<dbReference type="InterPro" id="IPR015168">
    <property type="entry name" value="SsuA/THI5"/>
</dbReference>
<accession>A0A6M3ZR46</accession>
<dbReference type="Gene3D" id="3.40.190.10">
    <property type="entry name" value="Periplasmic binding protein-like II"/>
    <property type="match status" value="2"/>
</dbReference>
<proteinExistence type="predicted"/>
<dbReference type="SUPFAM" id="SSF53850">
    <property type="entry name" value="Periplasmic binding protein-like II"/>
    <property type="match status" value="1"/>
</dbReference>
<protein>
    <submittedName>
        <fullName evidence="2">Alkanesulfonate-binding protein</fullName>
    </submittedName>
</protein>
<evidence type="ECO:0000259" key="1">
    <source>
        <dbReference type="Pfam" id="PF09084"/>
    </source>
</evidence>
<dbReference type="CDD" id="cd13555">
    <property type="entry name" value="PBP2_sulfate_ester_like"/>
    <property type="match status" value="1"/>
</dbReference>
<dbReference type="Pfam" id="PF09084">
    <property type="entry name" value="NMT1"/>
    <property type="match status" value="1"/>
</dbReference>
<reference evidence="2 3" key="1">
    <citation type="journal article" date="2012" name="J. Bacteriol.">
        <title>Genome sequence of the pathogenic Herbaspirillum seropedicae strain Os34, isolated from rice roots.</title>
        <authorList>
            <person name="Ye W."/>
            <person name="Ye S."/>
            <person name="Liu J."/>
            <person name="Chang S."/>
            <person name="Chen M."/>
            <person name="Zhu B."/>
            <person name="Guo L."/>
            <person name="An Q."/>
        </authorList>
    </citation>
    <scope>NUCLEOTIDE SEQUENCE [LARGE SCALE GENOMIC DNA]</scope>
    <source>
        <strain evidence="2 3">Os34</strain>
    </source>
</reference>
<dbReference type="AlphaFoldDB" id="A0A6M3ZR46"/>
<dbReference type="PANTHER" id="PTHR30024:SF21">
    <property type="entry name" value="ABC TRANSPORTER SUBSTRATE-BINDING PROTEIN"/>
    <property type="match status" value="1"/>
</dbReference>
<feature type="domain" description="SsuA/THI5-like" evidence="1">
    <location>
        <begin position="70"/>
        <end position="261"/>
    </location>
</feature>